<dbReference type="InterPro" id="IPR041577">
    <property type="entry name" value="RT_RNaseH_2"/>
</dbReference>
<dbReference type="SUPFAM" id="SSF56672">
    <property type="entry name" value="DNA/RNA polymerases"/>
    <property type="match status" value="1"/>
</dbReference>
<dbReference type="AlphaFoldDB" id="A0A9Q3CNV0"/>
<dbReference type="Proteomes" id="UP000765509">
    <property type="component" value="Unassembled WGS sequence"/>
</dbReference>
<organism evidence="2 3">
    <name type="scientific">Austropuccinia psidii MF-1</name>
    <dbReference type="NCBI Taxonomy" id="1389203"/>
    <lineage>
        <taxon>Eukaryota</taxon>
        <taxon>Fungi</taxon>
        <taxon>Dikarya</taxon>
        <taxon>Basidiomycota</taxon>
        <taxon>Pucciniomycotina</taxon>
        <taxon>Pucciniomycetes</taxon>
        <taxon>Pucciniales</taxon>
        <taxon>Sphaerophragmiaceae</taxon>
        <taxon>Austropuccinia</taxon>
    </lineage>
</organism>
<evidence type="ECO:0000313" key="2">
    <source>
        <dbReference type="EMBL" id="MBW0488566.1"/>
    </source>
</evidence>
<proteinExistence type="predicted"/>
<accession>A0A9Q3CNV0</accession>
<comment type="caution">
    <text evidence="2">The sequence shown here is derived from an EMBL/GenBank/DDBJ whole genome shotgun (WGS) entry which is preliminary data.</text>
</comment>
<feature type="domain" description="Reverse transcriptase/retrotransposon-derived protein RNase H-like" evidence="1">
    <location>
        <begin position="2"/>
        <end position="68"/>
    </location>
</feature>
<gene>
    <name evidence="2" type="ORF">O181_028281</name>
</gene>
<dbReference type="Pfam" id="PF17919">
    <property type="entry name" value="RT_RNaseH_2"/>
    <property type="match status" value="1"/>
</dbReference>
<dbReference type="EMBL" id="AVOT02009663">
    <property type="protein sequence ID" value="MBW0488566.1"/>
    <property type="molecule type" value="Genomic_DNA"/>
</dbReference>
<name>A0A9Q3CNV0_9BASI</name>
<sequence length="147" mass="16514">MIKYELTNAPVLILTDFELPFKLSIDAACSKGIGAALHQRQIVDGGPMEGVICYISRKLKDLENNVVTPSTEVQVPQLESQLEDPRLRDYKDNKSFLIDGLLYHREKNTSSLTVIDRDHISLILHECHDCPYIGHITRANLVSIVGD</sequence>
<evidence type="ECO:0000313" key="3">
    <source>
        <dbReference type="Proteomes" id="UP000765509"/>
    </source>
</evidence>
<dbReference type="InterPro" id="IPR043502">
    <property type="entry name" value="DNA/RNA_pol_sf"/>
</dbReference>
<reference evidence="2" key="1">
    <citation type="submission" date="2021-03" db="EMBL/GenBank/DDBJ databases">
        <title>Draft genome sequence of rust myrtle Austropuccinia psidii MF-1, a brazilian biotype.</title>
        <authorList>
            <person name="Quecine M.C."/>
            <person name="Pachon D.M.R."/>
            <person name="Bonatelli M.L."/>
            <person name="Correr F.H."/>
            <person name="Franceschini L.M."/>
            <person name="Leite T.F."/>
            <person name="Margarido G.R.A."/>
            <person name="Almeida C.A."/>
            <person name="Ferrarezi J.A."/>
            <person name="Labate C.A."/>
        </authorList>
    </citation>
    <scope>NUCLEOTIDE SEQUENCE</scope>
    <source>
        <strain evidence="2">MF-1</strain>
    </source>
</reference>
<evidence type="ECO:0000259" key="1">
    <source>
        <dbReference type="Pfam" id="PF17919"/>
    </source>
</evidence>
<protein>
    <recommendedName>
        <fullName evidence="1">Reverse transcriptase/retrotransposon-derived protein RNase H-like domain-containing protein</fullName>
    </recommendedName>
</protein>
<keyword evidence="3" id="KW-1185">Reference proteome</keyword>